<keyword evidence="2" id="KW-0808">Transferase</keyword>
<gene>
    <name evidence="5" type="ORF">ACG33_10115</name>
</gene>
<dbReference type="GO" id="GO:0016757">
    <property type="term" value="F:glycosyltransferase activity"/>
    <property type="evidence" value="ECO:0007669"/>
    <property type="project" value="UniProtKB-KW"/>
</dbReference>
<organism evidence="5 6">
    <name type="scientific">Steroidobacter denitrificans</name>
    <dbReference type="NCBI Taxonomy" id="465721"/>
    <lineage>
        <taxon>Bacteria</taxon>
        <taxon>Pseudomonadati</taxon>
        <taxon>Pseudomonadota</taxon>
        <taxon>Gammaproteobacteria</taxon>
        <taxon>Steroidobacterales</taxon>
        <taxon>Steroidobacteraceae</taxon>
        <taxon>Steroidobacter</taxon>
    </lineage>
</organism>
<dbReference type="PANTHER" id="PTHR12526:SF510">
    <property type="entry name" value="D-INOSITOL 3-PHOSPHATE GLYCOSYLTRANSFERASE"/>
    <property type="match status" value="1"/>
</dbReference>
<dbReference type="InterPro" id="IPR028098">
    <property type="entry name" value="Glyco_trans_4-like_N"/>
</dbReference>
<keyword evidence="1" id="KW-0328">Glycosyltransferase</keyword>
<name>A0A127FCW8_STEDE</name>
<evidence type="ECO:0000259" key="4">
    <source>
        <dbReference type="Pfam" id="PF13439"/>
    </source>
</evidence>
<dbReference type="SUPFAM" id="SSF53756">
    <property type="entry name" value="UDP-Glycosyltransferase/glycogen phosphorylase"/>
    <property type="match status" value="1"/>
</dbReference>
<proteinExistence type="predicted"/>
<evidence type="ECO:0000256" key="2">
    <source>
        <dbReference type="ARBA" id="ARBA00022679"/>
    </source>
</evidence>
<dbReference type="InterPro" id="IPR001296">
    <property type="entry name" value="Glyco_trans_1"/>
</dbReference>
<dbReference type="PANTHER" id="PTHR12526">
    <property type="entry name" value="GLYCOSYLTRANSFERASE"/>
    <property type="match status" value="1"/>
</dbReference>
<feature type="domain" description="Glycosyl transferase family 1" evidence="3">
    <location>
        <begin position="210"/>
        <end position="380"/>
    </location>
</feature>
<evidence type="ECO:0000256" key="1">
    <source>
        <dbReference type="ARBA" id="ARBA00022676"/>
    </source>
</evidence>
<dbReference type="AlphaFoldDB" id="A0A127FCW8"/>
<dbReference type="Gene3D" id="3.40.50.2000">
    <property type="entry name" value="Glycogen Phosphorylase B"/>
    <property type="match status" value="2"/>
</dbReference>
<keyword evidence="6" id="KW-1185">Reference proteome</keyword>
<feature type="domain" description="Glycosyltransferase subfamily 4-like N-terminal" evidence="4">
    <location>
        <begin position="23"/>
        <end position="201"/>
    </location>
</feature>
<dbReference type="GO" id="GO:1901135">
    <property type="term" value="P:carbohydrate derivative metabolic process"/>
    <property type="evidence" value="ECO:0007669"/>
    <property type="project" value="UniProtKB-ARBA"/>
</dbReference>
<accession>A0A127FCW8</accession>
<evidence type="ECO:0000259" key="3">
    <source>
        <dbReference type="Pfam" id="PF00534"/>
    </source>
</evidence>
<reference evidence="5 6" key="1">
    <citation type="submission" date="2015-06" db="EMBL/GenBank/DDBJ databases">
        <title>A Comprehensive Approach to Explore the Metabolic and Phylogenetic Diversity of Bacterial Steroid Degradation in the Environment: Testosterone as an Example.</title>
        <authorList>
            <person name="Yang F.-C."/>
            <person name="Chen Y.-L."/>
            <person name="Yu C.-P."/>
            <person name="Tang S.-L."/>
            <person name="Wang P.-H."/>
            <person name="Ismail W."/>
            <person name="Wang C.-H."/>
            <person name="Yang C.-Y."/>
            <person name="Chiang Y.-R."/>
        </authorList>
    </citation>
    <scope>NUCLEOTIDE SEQUENCE [LARGE SCALE GENOMIC DNA]</scope>
    <source>
        <strain evidence="5 6">DSM 18526</strain>
    </source>
</reference>
<evidence type="ECO:0008006" key="7">
    <source>
        <dbReference type="Google" id="ProtNLM"/>
    </source>
</evidence>
<sequence length="401" mass="44297">MDVYDPALPRRRIVLLTAAATWSGVEVHTLGLARALRKHGHDVVIVELGRDIYSASSGPESSKIVRVDIGNEPINALSSSSFLTWVKLFRRIDCDIAISIKGTFKFGSLSMEAAALWCFKKFMVIEHMQAPLGKRTHTRYLGGLIPSVGLWWYRGRLAGYLRSIAPQKIICVSHAAALTLREDYRYPPAKLVTAHNGVDTDVFLPDAAARTRSRQKWNIPDDAFVFGSVGRLSPMKNHVQLVRAFHRLCTDGIPRDLRLVIVGEGPERDSIEMMIRSLRLEDKVTLGGFSASPEAIVPAFDVFCLSSLPGESLPLSLLEAMSCRIPAIASTVGGIPEVLSNESLGWLIPPGDDNALLNAMRKAAIHPPVLLEQMGTNARQEVQNRFRASEKWAELVEIICR</sequence>
<dbReference type="Pfam" id="PF00534">
    <property type="entry name" value="Glycos_transf_1"/>
    <property type="match status" value="1"/>
</dbReference>
<dbReference type="RefSeq" id="WP_066920890.1">
    <property type="nucleotide sequence ID" value="NZ_CP011971.1"/>
</dbReference>
<dbReference type="STRING" id="465721.ACG33_10115"/>
<protein>
    <recommendedName>
        <fullName evidence="7">Glycosyltransferase subfamily 4-like N-terminal domain-containing protein</fullName>
    </recommendedName>
</protein>
<dbReference type="Proteomes" id="UP000070250">
    <property type="component" value="Chromosome"/>
</dbReference>
<evidence type="ECO:0000313" key="6">
    <source>
        <dbReference type="Proteomes" id="UP000070250"/>
    </source>
</evidence>
<dbReference type="EMBL" id="CP011971">
    <property type="protein sequence ID" value="AMN47445.1"/>
    <property type="molecule type" value="Genomic_DNA"/>
</dbReference>
<evidence type="ECO:0000313" key="5">
    <source>
        <dbReference type="EMBL" id="AMN47445.1"/>
    </source>
</evidence>
<dbReference type="KEGG" id="sdf:ACG33_10115"/>
<dbReference type="Pfam" id="PF13439">
    <property type="entry name" value="Glyco_transf_4"/>
    <property type="match status" value="1"/>
</dbReference>